<dbReference type="EMBL" id="JX649891">
    <property type="protein sequence ID" value="AGC72082.1"/>
    <property type="molecule type" value="Genomic_DNA"/>
</dbReference>
<keyword evidence="1" id="KW-0645">Protease</keyword>
<dbReference type="GO" id="GO:0004252">
    <property type="term" value="F:serine-type endopeptidase activity"/>
    <property type="evidence" value="ECO:0007669"/>
    <property type="project" value="InterPro"/>
</dbReference>
<accession>L7VSL3</accession>
<proteinExistence type="predicted"/>
<dbReference type="PANTHER" id="PTHR43343:SF3">
    <property type="entry name" value="PROTEASE DO-LIKE 8, CHLOROPLASTIC"/>
    <property type="match status" value="1"/>
</dbReference>
<dbReference type="GO" id="GO:0006508">
    <property type="term" value="P:proteolysis"/>
    <property type="evidence" value="ECO:0007669"/>
    <property type="project" value="UniProtKB-KW"/>
</dbReference>
<evidence type="ECO:0000313" key="4">
    <source>
        <dbReference type="EMBL" id="AGC72082.1"/>
    </source>
</evidence>
<evidence type="ECO:0000256" key="1">
    <source>
        <dbReference type="ARBA" id="ARBA00022670"/>
    </source>
</evidence>
<protein>
    <recommendedName>
        <fullName evidence="5">HtrA protease/chaperone protein</fullName>
    </recommendedName>
</protein>
<evidence type="ECO:0000256" key="2">
    <source>
        <dbReference type="ARBA" id="ARBA00022801"/>
    </source>
</evidence>
<feature type="region of interest" description="Disordered" evidence="3">
    <location>
        <begin position="291"/>
        <end position="323"/>
    </location>
</feature>
<dbReference type="Gene3D" id="2.40.10.120">
    <property type="match status" value="1"/>
</dbReference>
<dbReference type="Pfam" id="PF13365">
    <property type="entry name" value="Trypsin_2"/>
    <property type="match status" value="1"/>
</dbReference>
<dbReference type="InterPro" id="IPR051201">
    <property type="entry name" value="Chloro_Bact_Ser_Proteases"/>
</dbReference>
<sequence>MKSTLLTLSVCFCLWIAEPRSRADIIVMKSGQRIEGEVLKVQKDTLFVDVGVDVIRIPVTQIQERITQEPVKEEARTTDSGVFLTADLPERTVKELVAKFGEAVVLIETPDGLGSGFIINDRGYCVTNYHVVEAQTRVAVTIFHRNENGDFERRSVRDVRILALNPYFDFALLEIPQQENLTFRPVYIADDDSHREGDSVFAIGSPLGLERSVSEGIVSTRNRNMNGIVYIQTTAQINPGNSGGPLFNDKGQVVGVINMKLSFGEGLGFAIPVSYLKHFLRNRDAFAFDRTNPNTGYHYLEPPRRTNPKPPGEVAGEKINPEK</sequence>
<dbReference type="PANTHER" id="PTHR43343">
    <property type="entry name" value="PEPTIDASE S12"/>
    <property type="match status" value="1"/>
</dbReference>
<keyword evidence="2" id="KW-0378">Hydrolase</keyword>
<dbReference type="PRINTS" id="PR00834">
    <property type="entry name" value="PROTEASES2C"/>
</dbReference>
<reference evidence="4" key="1">
    <citation type="submission" date="2012-09" db="EMBL/GenBank/DDBJ databases">
        <title>Metagenomic Characterization of a Microbial Community in Wastewater Detects High Levels of Antibiotic Resistance.</title>
        <authorList>
            <person name="Abrams M."/>
            <person name="Caldwell A."/>
            <person name="Vandaei E."/>
            <person name="Lee W."/>
            <person name="Perrott J."/>
            <person name="Khan S.Y."/>
            <person name="Ta J."/>
            <person name="Romero D."/>
            <person name="Nguyen V."/>
            <person name="Pourmand N."/>
            <person name="Ouverney C.C."/>
        </authorList>
    </citation>
    <scope>NUCLEOTIDE SEQUENCE</scope>
</reference>
<dbReference type="AlphaFoldDB" id="L7VSL3"/>
<organism evidence="4">
    <name type="scientific">uncultured bacterium A1Q1_fos_291</name>
    <dbReference type="NCBI Taxonomy" id="1256570"/>
    <lineage>
        <taxon>Bacteria</taxon>
        <taxon>environmental samples</taxon>
    </lineage>
</organism>
<dbReference type="SUPFAM" id="SSF50494">
    <property type="entry name" value="Trypsin-like serine proteases"/>
    <property type="match status" value="1"/>
</dbReference>
<evidence type="ECO:0000256" key="3">
    <source>
        <dbReference type="SAM" id="MobiDB-lite"/>
    </source>
</evidence>
<name>L7VSL3_9BACT</name>
<evidence type="ECO:0008006" key="5">
    <source>
        <dbReference type="Google" id="ProtNLM"/>
    </source>
</evidence>
<dbReference type="InterPro" id="IPR009003">
    <property type="entry name" value="Peptidase_S1_PA"/>
</dbReference>
<dbReference type="InterPro" id="IPR001940">
    <property type="entry name" value="Peptidase_S1C"/>
</dbReference>